<accession>A0AA36NCG6</accession>
<name>A0AA36NCG6_9DINO</name>
<evidence type="ECO:0000256" key="2">
    <source>
        <dbReference type="ARBA" id="ARBA00007293"/>
    </source>
</evidence>
<reference evidence="8" key="1">
    <citation type="submission" date="2023-08" db="EMBL/GenBank/DDBJ databases">
        <authorList>
            <person name="Chen Y."/>
            <person name="Shah S."/>
            <person name="Dougan E. K."/>
            <person name="Thang M."/>
            <person name="Chan C."/>
        </authorList>
    </citation>
    <scope>NUCLEOTIDE SEQUENCE</scope>
</reference>
<dbReference type="CDD" id="cd16108">
    <property type="entry name" value="Ubl_ATG8_like"/>
    <property type="match status" value="1"/>
</dbReference>
<evidence type="ECO:0000256" key="1">
    <source>
        <dbReference type="ARBA" id="ARBA00004370"/>
    </source>
</evidence>
<dbReference type="AlphaFoldDB" id="A0AA36NCG6"/>
<gene>
    <name evidence="8" type="ORF">EVOR1521_LOCUS29055</name>
</gene>
<dbReference type="Proteomes" id="UP001178507">
    <property type="component" value="Unassembled WGS sequence"/>
</dbReference>
<feature type="lipid moiety-binding region" description="Phosphatidylserine amidated glycine; alternate" evidence="5">
    <location>
        <position position="280"/>
    </location>
</feature>
<feature type="compositionally biased region" description="Acidic residues" evidence="7">
    <location>
        <begin position="19"/>
        <end position="30"/>
    </location>
</feature>
<sequence length="285" mass="30805">MAPKVRKHADKEASVAASEDVEERPEVEDTSQEKNTTFLQRTPSATNQAVSDLANDRRLMGAAATLGGAAGTLLMGPVSGVALGAAALYATTREDSTGSVARKAGTAYLTVADSAIDEGIRAVDRGVKAFGCAVDRGCRHLETSASVPTPIRVGLQNWRRQACEEKAPRAEADDEAHKIRSKYPDRIPVICDKSARSTLPELPKKKFVVHGTMLCGEFKYMVHKQIADTTPEQLSVDQTIYLFINGITPKTSTPMSQLYDQFRASDGFLYIRYGAENTLGSDPPL</sequence>
<evidence type="ECO:0000256" key="6">
    <source>
        <dbReference type="RuleBase" id="RU004384"/>
    </source>
</evidence>
<comment type="similarity">
    <text evidence="2 6">Belongs to the ATG8 family.</text>
</comment>
<dbReference type="InterPro" id="IPR029071">
    <property type="entry name" value="Ubiquitin-like_domsf"/>
</dbReference>
<evidence type="ECO:0000313" key="8">
    <source>
        <dbReference type="EMBL" id="CAJ1407330.1"/>
    </source>
</evidence>
<keyword evidence="4 5" id="KW-0449">Lipoprotein</keyword>
<dbReference type="Gene3D" id="3.10.20.90">
    <property type="entry name" value="Phosphatidylinositol 3-kinase Catalytic Subunit, Chain A, domain 1"/>
    <property type="match status" value="1"/>
</dbReference>
<keyword evidence="6" id="KW-0072">Autophagy</keyword>
<evidence type="ECO:0000256" key="7">
    <source>
        <dbReference type="SAM" id="MobiDB-lite"/>
    </source>
</evidence>
<keyword evidence="9" id="KW-1185">Reference proteome</keyword>
<dbReference type="Pfam" id="PF02991">
    <property type="entry name" value="ATG8"/>
    <property type="match status" value="1"/>
</dbReference>
<dbReference type="InterPro" id="IPR004241">
    <property type="entry name" value="Atg8-like"/>
</dbReference>
<organism evidence="8 9">
    <name type="scientific">Effrenium voratum</name>
    <dbReference type="NCBI Taxonomy" id="2562239"/>
    <lineage>
        <taxon>Eukaryota</taxon>
        <taxon>Sar</taxon>
        <taxon>Alveolata</taxon>
        <taxon>Dinophyceae</taxon>
        <taxon>Suessiales</taxon>
        <taxon>Symbiodiniaceae</taxon>
        <taxon>Effrenium</taxon>
    </lineage>
</organism>
<evidence type="ECO:0000313" key="9">
    <source>
        <dbReference type="Proteomes" id="UP001178507"/>
    </source>
</evidence>
<evidence type="ECO:0000256" key="3">
    <source>
        <dbReference type="ARBA" id="ARBA00023136"/>
    </source>
</evidence>
<proteinExistence type="inferred from homology"/>
<dbReference type="SUPFAM" id="SSF54236">
    <property type="entry name" value="Ubiquitin-like"/>
    <property type="match status" value="1"/>
</dbReference>
<dbReference type="EMBL" id="CAUJNA010003668">
    <property type="protein sequence ID" value="CAJ1407330.1"/>
    <property type="molecule type" value="Genomic_DNA"/>
</dbReference>
<comment type="subcellular location">
    <subcellularLocation>
        <location evidence="1">Membrane</location>
    </subcellularLocation>
</comment>
<protein>
    <recommendedName>
        <fullName evidence="6">Autophagy-related protein</fullName>
    </recommendedName>
</protein>
<evidence type="ECO:0000256" key="5">
    <source>
        <dbReference type="PIRSR" id="PIRSR604241-50"/>
    </source>
</evidence>
<keyword evidence="3" id="KW-0472">Membrane</keyword>
<dbReference type="GO" id="GO:0006914">
    <property type="term" value="P:autophagy"/>
    <property type="evidence" value="ECO:0007669"/>
    <property type="project" value="UniProtKB-KW"/>
</dbReference>
<evidence type="ECO:0000256" key="4">
    <source>
        <dbReference type="ARBA" id="ARBA00023288"/>
    </source>
</evidence>
<comment type="caution">
    <text evidence="8">The sequence shown here is derived from an EMBL/GenBank/DDBJ whole genome shotgun (WGS) entry which is preliminary data.</text>
</comment>
<feature type="region of interest" description="Disordered" evidence="7">
    <location>
        <begin position="1"/>
        <end position="35"/>
    </location>
</feature>
<dbReference type="PANTHER" id="PTHR10969">
    <property type="entry name" value="MICROTUBULE-ASSOCIATED PROTEINS 1A/1B LIGHT CHAIN 3-RELATED"/>
    <property type="match status" value="1"/>
</dbReference>
<dbReference type="GO" id="GO:0016020">
    <property type="term" value="C:membrane"/>
    <property type="evidence" value="ECO:0007669"/>
    <property type="project" value="UniProtKB-SubCell"/>
</dbReference>